<comment type="caution">
    <text evidence="2">The sequence shown here is derived from an EMBL/GenBank/DDBJ whole genome shotgun (WGS) entry which is preliminary data.</text>
</comment>
<evidence type="ECO:0000259" key="1">
    <source>
        <dbReference type="Pfam" id="PF12697"/>
    </source>
</evidence>
<dbReference type="Proteomes" id="UP001604043">
    <property type="component" value="Unassembled WGS sequence"/>
</dbReference>
<feature type="domain" description="AB hydrolase-1" evidence="1">
    <location>
        <begin position="129"/>
        <end position="310"/>
    </location>
</feature>
<accession>A0ABW6ZDH7</accession>
<name>A0ABW6ZDH7_9HYPH</name>
<evidence type="ECO:0000313" key="2">
    <source>
        <dbReference type="EMBL" id="MFG1251091.1"/>
    </source>
</evidence>
<reference evidence="2 3" key="1">
    <citation type="submission" date="2024-02" db="EMBL/GenBank/DDBJ databases">
        <title>Expansion and revision of Xanthobacter and proposal of Roseixanthobacter gen. nov.</title>
        <authorList>
            <person name="Soltysiak M.P.M."/>
            <person name="Jalihal A."/>
            <person name="Ory A."/>
            <person name="Chrisophersen C."/>
            <person name="Lee A.D."/>
            <person name="Boulton J."/>
            <person name="Springer M."/>
        </authorList>
    </citation>
    <scope>NUCLEOTIDE SEQUENCE [LARGE SCALE GENOMIC DNA]</scope>
    <source>
        <strain evidence="2 3">CB5</strain>
    </source>
</reference>
<evidence type="ECO:0000313" key="3">
    <source>
        <dbReference type="Proteomes" id="UP001604043"/>
    </source>
</evidence>
<organism evidence="2 3">
    <name type="scientific">Xanthobacter aminoxidans</name>
    <dbReference type="NCBI Taxonomy" id="186280"/>
    <lineage>
        <taxon>Bacteria</taxon>
        <taxon>Pseudomonadati</taxon>
        <taxon>Pseudomonadota</taxon>
        <taxon>Alphaproteobacteria</taxon>
        <taxon>Hyphomicrobiales</taxon>
        <taxon>Xanthobacteraceae</taxon>
        <taxon>Xanthobacter</taxon>
    </lineage>
</organism>
<gene>
    <name evidence="2" type="ORF">V5F30_02670</name>
</gene>
<dbReference type="InterPro" id="IPR000073">
    <property type="entry name" value="AB_hydrolase_1"/>
</dbReference>
<proteinExistence type="predicted"/>
<protein>
    <submittedName>
        <fullName evidence="2">Alpha/beta fold hydrolase</fullName>
    </submittedName>
</protein>
<sequence length="493" mass="53531">MGAFGFMWRGTKRTVKILALLIFAVVATIFVVRAVDSQRGPPLERWHTYHPPEMSRSAMASADLAAYMAAEDKAFAGVKANVTDKVDPEDRVRFNRYFAASPIYPPSFAQDFNRTYVLQPKGEPAGAAVFLHGLTDSPYSHRHLARLYADHGFIAIVLRLPGHGTVPGSLTEIGHEDWIAATRLAMREARKRVGPGKPVHIVGYSNGGALALMHALDALDDPSLVAPSRIVLMSPMVGVTEFARFAGLAGLPAIFPAFAKAAWLNITPEFNPFKYNSFPVHAARESFQLTQVLQANIERHSRAGRLTGLAPVLTFQSVLDHTVSARAVIEQLHARLEDNGSELVLVDINRSGQFEDLLNRRADTAISSLLPPAPRRFRTAVIGNAAPGSSATVVRETLADATEETVRPLSALYPDDVYSLSHVAVPFPLSDGLYGLDPDPAEKFGIRLGDIAARGEYGALVVGVEMLVRMSSNPFFPYLEERVAAGLPPARGP</sequence>
<dbReference type="InterPro" id="IPR029058">
    <property type="entry name" value="AB_hydrolase_fold"/>
</dbReference>
<dbReference type="Gene3D" id="3.40.50.1820">
    <property type="entry name" value="alpha/beta hydrolase"/>
    <property type="match status" value="1"/>
</dbReference>
<keyword evidence="3" id="KW-1185">Reference proteome</keyword>
<dbReference type="EMBL" id="JBAFUR010000001">
    <property type="protein sequence ID" value="MFG1251091.1"/>
    <property type="molecule type" value="Genomic_DNA"/>
</dbReference>
<dbReference type="GO" id="GO:0016787">
    <property type="term" value="F:hydrolase activity"/>
    <property type="evidence" value="ECO:0007669"/>
    <property type="project" value="UniProtKB-KW"/>
</dbReference>
<keyword evidence="2" id="KW-0378">Hydrolase</keyword>
<dbReference type="RefSeq" id="WP_394006520.1">
    <property type="nucleotide sequence ID" value="NZ_JBAFUR010000001.1"/>
</dbReference>
<dbReference type="SUPFAM" id="SSF53474">
    <property type="entry name" value="alpha/beta-Hydrolases"/>
    <property type="match status" value="1"/>
</dbReference>
<dbReference type="Pfam" id="PF12697">
    <property type="entry name" value="Abhydrolase_6"/>
    <property type="match status" value="1"/>
</dbReference>